<evidence type="ECO:0000256" key="4">
    <source>
        <dbReference type="PROSITE-ProRule" id="PRU01161"/>
    </source>
</evidence>
<dbReference type="PANTHER" id="PTHR14226">
    <property type="entry name" value="NEUROPATHY TARGET ESTERASE/SWISS CHEESE D.MELANOGASTER"/>
    <property type="match status" value="1"/>
</dbReference>
<evidence type="ECO:0000313" key="6">
    <source>
        <dbReference type="EMBL" id="PWR01697.1"/>
    </source>
</evidence>
<protein>
    <submittedName>
        <fullName evidence="6">Patatin</fullName>
    </submittedName>
</protein>
<evidence type="ECO:0000256" key="3">
    <source>
        <dbReference type="ARBA" id="ARBA00023098"/>
    </source>
</evidence>
<feature type="short sequence motif" description="DGA/G" evidence="4">
    <location>
        <begin position="163"/>
        <end position="165"/>
    </location>
</feature>
<dbReference type="OrthoDB" id="5290098at2"/>
<dbReference type="PROSITE" id="PS51635">
    <property type="entry name" value="PNPLA"/>
    <property type="match status" value="1"/>
</dbReference>
<comment type="caution">
    <text evidence="4">Lacks conserved residue(s) required for the propagation of feature annotation.</text>
</comment>
<feature type="active site" description="Nucleophile" evidence="4">
    <location>
        <position position="49"/>
    </location>
</feature>
<dbReference type="InterPro" id="IPR016035">
    <property type="entry name" value="Acyl_Trfase/lysoPLipase"/>
</dbReference>
<comment type="caution">
    <text evidence="6">The sequence shown here is derived from an EMBL/GenBank/DDBJ whole genome shotgun (WGS) entry which is preliminary data.</text>
</comment>
<name>A0A2V2LER7_9RHOB</name>
<dbReference type="InterPro" id="IPR002641">
    <property type="entry name" value="PNPLA_dom"/>
</dbReference>
<keyword evidence="1 4" id="KW-0378">Hydrolase</keyword>
<sequence length="323" mass="34125">MTRTDPDPPRRPRIGVALGSGGARGWAHLGVLAALAERGIRPDIVTGASMGALVGAAAAGDRLDALEAWCRRLQNATVLRYIDMRIAGGGLVAGQEVARMLRKIGLPDRIEDLPLPFGAVATDLETGAEVALTRGPIAGAVRSSLAIPGVFSPHWHDGRWLLDGALCDPVPVRLARALGAEVVIAIDPNASCGKPLWHAQTPEAPGQTLLSRVGMAEVLPKAWRGMLPGAEDGAEAEDASTAPSSQPPGYFQVVSTAIDIMQVHILRQRLAQNPPDLLLEADLKHVGILELHRAPEAMEHGRALVDRHATALDRLCLRPAAPV</sequence>
<keyword evidence="3 4" id="KW-0443">Lipid metabolism</keyword>
<dbReference type="PANTHER" id="PTHR14226:SF76">
    <property type="entry name" value="NTE FAMILY PROTEIN RSSA"/>
    <property type="match status" value="1"/>
</dbReference>
<dbReference type="GO" id="GO:0016042">
    <property type="term" value="P:lipid catabolic process"/>
    <property type="evidence" value="ECO:0007669"/>
    <property type="project" value="UniProtKB-UniRule"/>
</dbReference>
<dbReference type="Gene3D" id="3.40.1090.10">
    <property type="entry name" value="Cytosolic phospholipase A2 catalytic domain"/>
    <property type="match status" value="2"/>
</dbReference>
<dbReference type="RefSeq" id="WP_109812739.1">
    <property type="nucleotide sequence ID" value="NZ_QGKU01000048.1"/>
</dbReference>
<reference evidence="6 7" key="1">
    <citation type="submission" date="2018-05" db="EMBL/GenBank/DDBJ databases">
        <title>Rhodobacteraceae gen. nov., sp. nov. isolated from sea water.</title>
        <authorList>
            <person name="Ren Y."/>
        </authorList>
    </citation>
    <scope>NUCLEOTIDE SEQUENCE [LARGE SCALE GENOMIC DNA]</scope>
    <source>
        <strain evidence="6 7">TG-679</strain>
    </source>
</reference>
<feature type="short sequence motif" description="GXSXG" evidence="4">
    <location>
        <begin position="47"/>
        <end position="51"/>
    </location>
</feature>
<organism evidence="6 7">
    <name type="scientific">Meridianimarinicoccus roseus</name>
    <dbReference type="NCBI Taxonomy" id="2072018"/>
    <lineage>
        <taxon>Bacteria</taxon>
        <taxon>Pseudomonadati</taxon>
        <taxon>Pseudomonadota</taxon>
        <taxon>Alphaproteobacteria</taxon>
        <taxon>Rhodobacterales</taxon>
        <taxon>Paracoccaceae</taxon>
        <taxon>Meridianimarinicoccus</taxon>
    </lineage>
</organism>
<dbReference type="EMBL" id="QGKU01000048">
    <property type="protein sequence ID" value="PWR01697.1"/>
    <property type="molecule type" value="Genomic_DNA"/>
</dbReference>
<dbReference type="GO" id="GO:0016787">
    <property type="term" value="F:hydrolase activity"/>
    <property type="evidence" value="ECO:0007669"/>
    <property type="project" value="UniProtKB-UniRule"/>
</dbReference>
<evidence type="ECO:0000256" key="1">
    <source>
        <dbReference type="ARBA" id="ARBA00022801"/>
    </source>
</evidence>
<dbReference type="SUPFAM" id="SSF52151">
    <property type="entry name" value="FabD/lysophospholipase-like"/>
    <property type="match status" value="1"/>
</dbReference>
<gene>
    <name evidence="6" type="ORF">DKT77_16405</name>
</gene>
<evidence type="ECO:0000313" key="7">
    <source>
        <dbReference type="Proteomes" id="UP000245680"/>
    </source>
</evidence>
<dbReference type="Pfam" id="PF01734">
    <property type="entry name" value="Patatin"/>
    <property type="match status" value="1"/>
</dbReference>
<evidence type="ECO:0000256" key="2">
    <source>
        <dbReference type="ARBA" id="ARBA00022963"/>
    </source>
</evidence>
<dbReference type="InterPro" id="IPR050301">
    <property type="entry name" value="NTE"/>
</dbReference>
<accession>A0A2V2LER7</accession>
<feature type="active site" description="Proton acceptor" evidence="4">
    <location>
        <position position="163"/>
    </location>
</feature>
<keyword evidence="2 4" id="KW-0442">Lipid degradation</keyword>
<evidence type="ECO:0000259" key="5">
    <source>
        <dbReference type="PROSITE" id="PS51635"/>
    </source>
</evidence>
<dbReference type="AlphaFoldDB" id="A0A2V2LER7"/>
<feature type="domain" description="PNPLA" evidence="5">
    <location>
        <begin position="16"/>
        <end position="176"/>
    </location>
</feature>
<proteinExistence type="predicted"/>
<keyword evidence="7" id="KW-1185">Reference proteome</keyword>
<dbReference type="Proteomes" id="UP000245680">
    <property type="component" value="Unassembled WGS sequence"/>
</dbReference>